<evidence type="ECO:0000313" key="1">
    <source>
        <dbReference type="EMBL" id="GAJ22316.1"/>
    </source>
</evidence>
<dbReference type="AlphaFoldDB" id="X1VVU8"/>
<accession>X1VVU8</accession>
<name>X1VVU8_9ZZZZ</name>
<sequence>SDKTKLRRFKKYYPEEFAKLGFIIPDKYARDKANGEMIRFLCDDLGIDFNDIVSYKEIEEYSKLIPGWE</sequence>
<dbReference type="EMBL" id="BARW01041078">
    <property type="protein sequence ID" value="GAJ22316.1"/>
    <property type="molecule type" value="Genomic_DNA"/>
</dbReference>
<comment type="caution">
    <text evidence="1">The sequence shown here is derived from an EMBL/GenBank/DDBJ whole genome shotgun (WGS) entry which is preliminary data.</text>
</comment>
<proteinExistence type="predicted"/>
<gene>
    <name evidence="1" type="ORF">S12H4_61716</name>
</gene>
<feature type="non-terminal residue" evidence="1">
    <location>
        <position position="1"/>
    </location>
</feature>
<reference evidence="1" key="1">
    <citation type="journal article" date="2014" name="Front. Microbiol.">
        <title>High frequency of phylogenetically diverse reductive dehalogenase-homologous genes in deep subseafloor sedimentary metagenomes.</title>
        <authorList>
            <person name="Kawai M."/>
            <person name="Futagami T."/>
            <person name="Toyoda A."/>
            <person name="Takaki Y."/>
            <person name="Nishi S."/>
            <person name="Hori S."/>
            <person name="Arai W."/>
            <person name="Tsubouchi T."/>
            <person name="Morono Y."/>
            <person name="Uchiyama I."/>
            <person name="Ito T."/>
            <person name="Fujiyama A."/>
            <person name="Inagaki F."/>
            <person name="Takami H."/>
        </authorList>
    </citation>
    <scope>NUCLEOTIDE SEQUENCE</scope>
    <source>
        <strain evidence="1">Expedition CK06-06</strain>
    </source>
</reference>
<organism evidence="1">
    <name type="scientific">marine sediment metagenome</name>
    <dbReference type="NCBI Taxonomy" id="412755"/>
    <lineage>
        <taxon>unclassified sequences</taxon>
        <taxon>metagenomes</taxon>
        <taxon>ecological metagenomes</taxon>
    </lineage>
</organism>
<protein>
    <submittedName>
        <fullName evidence="1">Uncharacterized protein</fullName>
    </submittedName>
</protein>